<evidence type="ECO:0000313" key="1">
    <source>
        <dbReference type="Proteomes" id="UP000887581"/>
    </source>
</evidence>
<sequence>MPSGTNRGREFLQLRFSVQPYNRIVLGGNARVRVQRPVKCRKLIH</sequence>
<keyword evidence="1" id="KW-1185">Reference proteome</keyword>
<accession>A0A915Q6E8</accession>
<proteinExistence type="predicted"/>
<evidence type="ECO:0000313" key="2">
    <source>
        <dbReference type="WBParaSite" id="sdigi.contig905.g9978.t1"/>
    </source>
</evidence>
<protein>
    <submittedName>
        <fullName evidence="2">Uncharacterized protein</fullName>
    </submittedName>
</protein>
<dbReference type="WBParaSite" id="sdigi.contig905.g9978.t1">
    <property type="protein sequence ID" value="sdigi.contig905.g9978.t1"/>
    <property type="gene ID" value="sdigi.contig905.g9978"/>
</dbReference>
<organism evidence="1 2">
    <name type="scientific">Setaria digitata</name>
    <dbReference type="NCBI Taxonomy" id="48799"/>
    <lineage>
        <taxon>Eukaryota</taxon>
        <taxon>Metazoa</taxon>
        <taxon>Ecdysozoa</taxon>
        <taxon>Nematoda</taxon>
        <taxon>Chromadorea</taxon>
        <taxon>Rhabditida</taxon>
        <taxon>Spirurina</taxon>
        <taxon>Spiruromorpha</taxon>
        <taxon>Filarioidea</taxon>
        <taxon>Setariidae</taxon>
        <taxon>Setaria</taxon>
    </lineage>
</organism>
<dbReference type="AlphaFoldDB" id="A0A915Q6E8"/>
<name>A0A915Q6E8_9BILA</name>
<reference evidence="2" key="1">
    <citation type="submission" date="2022-11" db="UniProtKB">
        <authorList>
            <consortium name="WormBaseParasite"/>
        </authorList>
    </citation>
    <scope>IDENTIFICATION</scope>
</reference>
<dbReference type="Proteomes" id="UP000887581">
    <property type="component" value="Unplaced"/>
</dbReference>